<comment type="caution">
    <text evidence="1">The sequence shown here is derived from an EMBL/GenBank/DDBJ whole genome shotgun (WGS) entry which is preliminary data.</text>
</comment>
<reference evidence="1 2" key="1">
    <citation type="journal article" date="2013" name="Mar. Genomics">
        <title>Expression of sulfatases in Rhodopirellula baltica and the diversity of sulfatases in the genus Rhodopirellula.</title>
        <authorList>
            <person name="Wegner C.E."/>
            <person name="Richter-Heitmann T."/>
            <person name="Klindworth A."/>
            <person name="Klockow C."/>
            <person name="Richter M."/>
            <person name="Achstetter T."/>
            <person name="Glockner F.O."/>
            <person name="Harder J."/>
        </authorList>
    </citation>
    <scope>NUCLEOTIDE SEQUENCE [LARGE SCALE GENOMIC DNA]</scope>
    <source>
        <strain evidence="1 2">SWK14</strain>
    </source>
</reference>
<dbReference type="AlphaFoldDB" id="L7CP00"/>
<dbReference type="Proteomes" id="UP000010959">
    <property type="component" value="Unassembled WGS sequence"/>
</dbReference>
<dbReference type="PATRIC" id="fig|993516.3.peg.51"/>
<protein>
    <submittedName>
        <fullName evidence="1">Uncharacterized protein</fullName>
    </submittedName>
</protein>
<evidence type="ECO:0000313" key="1">
    <source>
        <dbReference type="EMBL" id="ELP35984.1"/>
    </source>
</evidence>
<proteinExistence type="predicted"/>
<accession>L7CP00</accession>
<name>L7CP00_RHOBT</name>
<sequence>MIFHDSSCFGVVGLLHFTNFTFTGGPPPTPQPTPHASGQTLGCHGCPMGSFGMVRFGSGVLCGSLTHVLGYVTHQIAVFAELLRALTLRNDFPLRSRSSSSKRTAAAG</sequence>
<organism evidence="1 2">
    <name type="scientific">Rhodopirellula baltica SWK14</name>
    <dbReference type="NCBI Taxonomy" id="993516"/>
    <lineage>
        <taxon>Bacteria</taxon>
        <taxon>Pseudomonadati</taxon>
        <taxon>Planctomycetota</taxon>
        <taxon>Planctomycetia</taxon>
        <taxon>Pirellulales</taxon>
        <taxon>Pirellulaceae</taxon>
        <taxon>Rhodopirellula</taxon>
    </lineage>
</organism>
<dbReference type="EMBL" id="AMWG01000001">
    <property type="protein sequence ID" value="ELP35984.1"/>
    <property type="molecule type" value="Genomic_DNA"/>
</dbReference>
<gene>
    <name evidence="1" type="ORF">RBSWK_00048</name>
</gene>
<evidence type="ECO:0000313" key="2">
    <source>
        <dbReference type="Proteomes" id="UP000010959"/>
    </source>
</evidence>